<dbReference type="InterPro" id="IPR013151">
    <property type="entry name" value="Immunoglobulin_dom"/>
</dbReference>
<keyword evidence="4" id="KW-1185">Reference proteome</keyword>
<sequence length="302" mass="33142">MQPTLCLAGVAFFALLTVQGGLALKDVRLVTRPGNGVVRRGSAITLICEYDLEGAPLYSVKWYRGNREFFRHVPNETPSTEMFPFQGLNIDREQSHDNKVQLVDVGFNLAGNYSCEVSADAPSFSTDFVSHYITVVALPDKRPVVTAERPDYEVGDVLRANCTSGISRPSANLTFYINDVPVSADDVRHFPARLTTDLMESSQIGLVLTLRPFHFTSQSRVTIRCDATILNAYAETAKVTVKSRLDVPLHARDLPVSSAAAIEPKPERVTSPNRTGSALLASGPFWRANLVMWVALVLVVCS</sequence>
<dbReference type="FunFam" id="2.60.40.10:FF:000437">
    <property type="entry name" value="Beat-IIIc, isoform A"/>
    <property type="match status" value="1"/>
</dbReference>
<evidence type="ECO:0000259" key="2">
    <source>
        <dbReference type="PROSITE" id="PS50835"/>
    </source>
</evidence>
<accession>A0A8S1CPX9</accession>
<dbReference type="InterPro" id="IPR013783">
    <property type="entry name" value="Ig-like_fold"/>
</dbReference>
<dbReference type="InterPro" id="IPR007110">
    <property type="entry name" value="Ig-like_dom"/>
</dbReference>
<name>A0A8S1CPX9_9INSE</name>
<organism evidence="3 4">
    <name type="scientific">Cloeon dipterum</name>
    <dbReference type="NCBI Taxonomy" id="197152"/>
    <lineage>
        <taxon>Eukaryota</taxon>
        <taxon>Metazoa</taxon>
        <taxon>Ecdysozoa</taxon>
        <taxon>Arthropoda</taxon>
        <taxon>Hexapoda</taxon>
        <taxon>Insecta</taxon>
        <taxon>Pterygota</taxon>
        <taxon>Palaeoptera</taxon>
        <taxon>Ephemeroptera</taxon>
        <taxon>Pisciforma</taxon>
        <taxon>Baetidae</taxon>
        <taxon>Cloeon</taxon>
    </lineage>
</organism>
<feature type="signal peptide" evidence="1">
    <location>
        <begin position="1"/>
        <end position="23"/>
    </location>
</feature>
<protein>
    <recommendedName>
        <fullName evidence="2">Ig-like domain-containing protein</fullName>
    </recommendedName>
</protein>
<dbReference type="Proteomes" id="UP000494165">
    <property type="component" value="Unassembled WGS sequence"/>
</dbReference>
<evidence type="ECO:0000313" key="4">
    <source>
        <dbReference type="Proteomes" id="UP000494165"/>
    </source>
</evidence>
<evidence type="ECO:0000313" key="3">
    <source>
        <dbReference type="EMBL" id="CAB3371296.1"/>
    </source>
</evidence>
<gene>
    <name evidence="3" type="ORF">CLODIP_2_CD05925</name>
</gene>
<dbReference type="PROSITE" id="PS50835">
    <property type="entry name" value="IG_LIKE"/>
    <property type="match status" value="1"/>
</dbReference>
<reference evidence="3 4" key="1">
    <citation type="submission" date="2020-04" db="EMBL/GenBank/DDBJ databases">
        <authorList>
            <person name="Alioto T."/>
            <person name="Alioto T."/>
            <person name="Gomez Garrido J."/>
        </authorList>
    </citation>
    <scope>NUCLEOTIDE SEQUENCE [LARGE SCALE GENOMIC DNA]</scope>
</reference>
<keyword evidence="1" id="KW-0732">Signal</keyword>
<proteinExistence type="predicted"/>
<dbReference type="InterPro" id="IPR003599">
    <property type="entry name" value="Ig_sub"/>
</dbReference>
<dbReference type="SUPFAM" id="SSF48726">
    <property type="entry name" value="Immunoglobulin"/>
    <property type="match status" value="1"/>
</dbReference>
<dbReference type="Gene3D" id="2.60.40.10">
    <property type="entry name" value="Immunoglobulins"/>
    <property type="match status" value="1"/>
</dbReference>
<feature type="domain" description="Ig-like" evidence="2">
    <location>
        <begin position="25"/>
        <end position="125"/>
    </location>
</feature>
<evidence type="ECO:0000256" key="1">
    <source>
        <dbReference type="SAM" id="SignalP"/>
    </source>
</evidence>
<dbReference type="Pfam" id="PF00047">
    <property type="entry name" value="ig"/>
    <property type="match status" value="1"/>
</dbReference>
<dbReference type="AlphaFoldDB" id="A0A8S1CPX9"/>
<dbReference type="EMBL" id="CADEPI010000060">
    <property type="protein sequence ID" value="CAB3371296.1"/>
    <property type="molecule type" value="Genomic_DNA"/>
</dbReference>
<comment type="caution">
    <text evidence="3">The sequence shown here is derived from an EMBL/GenBank/DDBJ whole genome shotgun (WGS) entry which is preliminary data.</text>
</comment>
<feature type="chain" id="PRO_5035778454" description="Ig-like domain-containing protein" evidence="1">
    <location>
        <begin position="24"/>
        <end position="302"/>
    </location>
</feature>
<dbReference type="SMART" id="SM00409">
    <property type="entry name" value="IG"/>
    <property type="match status" value="1"/>
</dbReference>
<dbReference type="OrthoDB" id="196393at2759"/>
<dbReference type="PANTHER" id="PTHR21261:SF6">
    <property type="entry name" value="BEATEN PATH IIA-RELATED"/>
    <property type="match status" value="1"/>
</dbReference>
<dbReference type="InterPro" id="IPR036179">
    <property type="entry name" value="Ig-like_dom_sf"/>
</dbReference>
<dbReference type="PANTHER" id="PTHR21261">
    <property type="entry name" value="BEAT PROTEIN"/>
    <property type="match status" value="1"/>
</dbReference>